<proteinExistence type="predicted"/>
<evidence type="ECO:0000256" key="1">
    <source>
        <dbReference type="SAM" id="SignalP"/>
    </source>
</evidence>
<evidence type="ECO:0000313" key="3">
    <source>
        <dbReference type="Proteomes" id="UP000318710"/>
    </source>
</evidence>
<keyword evidence="1" id="KW-0732">Signal</keyword>
<protein>
    <recommendedName>
        <fullName evidence="4">Outer membrane lipoprotein carrier protein LolA</fullName>
    </recommendedName>
</protein>
<name>A0A520N0Y3_9GAMM</name>
<reference evidence="2 3" key="1">
    <citation type="submission" date="2019-02" db="EMBL/GenBank/DDBJ databases">
        <title>Prokaryotic population dynamics and viral predation in marine succession experiment using metagenomics: the confinement effect.</title>
        <authorList>
            <person name="Haro-Moreno J.M."/>
            <person name="Rodriguez-Valera F."/>
            <person name="Lopez-Perez M."/>
        </authorList>
    </citation>
    <scope>NUCLEOTIDE SEQUENCE [LARGE SCALE GENOMIC DNA]</scope>
    <source>
        <strain evidence="2">MED-G160</strain>
    </source>
</reference>
<sequence>MKFIYINFLLFFNLLISANTIESLNEFFKNNLKFVQTSFNSINNSFDKSYGNFSRDLNNNIKIEINSPFKEIYFINENGIEIHDLEFNQKKFIKNQDIPNNILKFIKNGFNDESLHIEQVDDNKFEITEFEKNYYFEFLSNDTLQIKYKDNMNIDNLINFSKQNDK</sequence>
<evidence type="ECO:0000313" key="2">
    <source>
        <dbReference type="EMBL" id="RZO27144.1"/>
    </source>
</evidence>
<organism evidence="2 3">
    <name type="scientific">SAR86 cluster bacterium</name>
    <dbReference type="NCBI Taxonomy" id="2030880"/>
    <lineage>
        <taxon>Bacteria</taxon>
        <taxon>Pseudomonadati</taxon>
        <taxon>Pseudomonadota</taxon>
        <taxon>Gammaproteobacteria</taxon>
        <taxon>SAR86 cluster</taxon>
    </lineage>
</organism>
<dbReference type="EMBL" id="SHBF01000018">
    <property type="protein sequence ID" value="RZO27144.1"/>
    <property type="molecule type" value="Genomic_DNA"/>
</dbReference>
<dbReference type="Proteomes" id="UP000318710">
    <property type="component" value="Unassembled WGS sequence"/>
</dbReference>
<feature type="signal peptide" evidence="1">
    <location>
        <begin position="1"/>
        <end position="18"/>
    </location>
</feature>
<accession>A0A520N0Y3</accession>
<gene>
    <name evidence="2" type="ORF">EVA93_03340</name>
</gene>
<evidence type="ECO:0008006" key="4">
    <source>
        <dbReference type="Google" id="ProtNLM"/>
    </source>
</evidence>
<dbReference type="AlphaFoldDB" id="A0A520N0Y3"/>
<feature type="chain" id="PRO_5021712162" description="Outer membrane lipoprotein carrier protein LolA" evidence="1">
    <location>
        <begin position="19"/>
        <end position="166"/>
    </location>
</feature>
<comment type="caution">
    <text evidence="2">The sequence shown here is derived from an EMBL/GenBank/DDBJ whole genome shotgun (WGS) entry which is preliminary data.</text>
</comment>